<dbReference type="EMBL" id="BAABHJ010000004">
    <property type="protein sequence ID" value="GAA4604523.1"/>
    <property type="molecule type" value="Genomic_DNA"/>
</dbReference>
<keyword evidence="2" id="KW-1185">Reference proteome</keyword>
<accession>A0ABP8TFZ3</accession>
<sequence>MTTDHRTSTRVTSRVRVRGVVPVGAAVAVLKESHLFRLRSHPVRDTLLSFRRGE</sequence>
<comment type="caution">
    <text evidence="1">The sequence shown here is derived from an EMBL/GenBank/DDBJ whole genome shotgun (WGS) entry which is preliminary data.</text>
</comment>
<reference evidence="2" key="1">
    <citation type="journal article" date="2019" name="Int. J. Syst. Evol. Microbiol.">
        <title>The Global Catalogue of Microorganisms (GCM) 10K type strain sequencing project: providing services to taxonomists for standard genome sequencing and annotation.</title>
        <authorList>
            <consortium name="The Broad Institute Genomics Platform"/>
            <consortium name="The Broad Institute Genome Sequencing Center for Infectious Disease"/>
            <person name="Wu L."/>
            <person name="Ma J."/>
        </authorList>
    </citation>
    <scope>NUCLEOTIDE SEQUENCE [LARGE SCALE GENOMIC DNA]</scope>
    <source>
        <strain evidence="2">JCM 17938</strain>
    </source>
</reference>
<organism evidence="1 2">
    <name type="scientific">Actinoallomurus liliacearum</name>
    <dbReference type="NCBI Taxonomy" id="1080073"/>
    <lineage>
        <taxon>Bacteria</taxon>
        <taxon>Bacillati</taxon>
        <taxon>Actinomycetota</taxon>
        <taxon>Actinomycetes</taxon>
        <taxon>Streptosporangiales</taxon>
        <taxon>Thermomonosporaceae</taxon>
        <taxon>Actinoallomurus</taxon>
    </lineage>
</organism>
<dbReference type="Proteomes" id="UP001500212">
    <property type="component" value="Unassembled WGS sequence"/>
</dbReference>
<evidence type="ECO:0000313" key="2">
    <source>
        <dbReference type="Proteomes" id="UP001500212"/>
    </source>
</evidence>
<proteinExistence type="predicted"/>
<protein>
    <submittedName>
        <fullName evidence="1">Uncharacterized protein</fullName>
    </submittedName>
</protein>
<name>A0ABP8TFZ3_9ACTN</name>
<evidence type="ECO:0000313" key="1">
    <source>
        <dbReference type="EMBL" id="GAA4604523.1"/>
    </source>
</evidence>
<gene>
    <name evidence="1" type="ORF">GCM10023195_15430</name>
</gene>